<comment type="caution">
    <text evidence="2">The sequence shown here is derived from an EMBL/GenBank/DDBJ whole genome shotgun (WGS) entry which is preliminary data.</text>
</comment>
<accession>A0A8J7GW60</accession>
<dbReference type="RefSeq" id="WP_197006017.1">
    <property type="nucleotide sequence ID" value="NZ_BONS01000012.1"/>
</dbReference>
<dbReference type="Proteomes" id="UP000622552">
    <property type="component" value="Unassembled WGS sequence"/>
</dbReference>
<feature type="region of interest" description="Disordered" evidence="1">
    <location>
        <begin position="118"/>
        <end position="148"/>
    </location>
</feature>
<feature type="compositionally biased region" description="Pro residues" evidence="1">
    <location>
        <begin position="126"/>
        <end position="148"/>
    </location>
</feature>
<reference evidence="2" key="1">
    <citation type="submission" date="2020-11" db="EMBL/GenBank/DDBJ databases">
        <title>Sequencing the genomes of 1000 actinobacteria strains.</title>
        <authorList>
            <person name="Klenk H.-P."/>
        </authorList>
    </citation>
    <scope>NUCLEOTIDE SEQUENCE</scope>
    <source>
        <strain evidence="2">DSM 45356</strain>
    </source>
</reference>
<proteinExistence type="predicted"/>
<gene>
    <name evidence="2" type="ORF">IW245_005542</name>
</gene>
<evidence type="ECO:0000313" key="3">
    <source>
        <dbReference type="Proteomes" id="UP000622552"/>
    </source>
</evidence>
<name>A0A8J7GW60_9ACTN</name>
<dbReference type="EMBL" id="JADOUF010000001">
    <property type="protein sequence ID" value="MBG6139348.1"/>
    <property type="molecule type" value="Genomic_DNA"/>
</dbReference>
<sequence>MIPNESPDWIGSYQAIDVDITSLHDFAEVVRRDLEENFKQAWNTDIRPYFEQGAQMGNSCYIRDLLKVRAYYERCLTKIDQSMANFHRGTAAMAAAADLVARRYQGGDVFSAELQDQVRRDIDTALPPPGPAPVSPSPVSPPGPGAVS</sequence>
<protein>
    <submittedName>
        <fullName evidence="2">Uncharacterized protein</fullName>
    </submittedName>
</protein>
<dbReference type="AlphaFoldDB" id="A0A8J7GW60"/>
<keyword evidence="3" id="KW-1185">Reference proteome</keyword>
<evidence type="ECO:0000313" key="2">
    <source>
        <dbReference type="EMBL" id="MBG6139348.1"/>
    </source>
</evidence>
<evidence type="ECO:0000256" key="1">
    <source>
        <dbReference type="SAM" id="MobiDB-lite"/>
    </source>
</evidence>
<organism evidence="2 3">
    <name type="scientific">Longispora fulva</name>
    <dbReference type="NCBI Taxonomy" id="619741"/>
    <lineage>
        <taxon>Bacteria</taxon>
        <taxon>Bacillati</taxon>
        <taxon>Actinomycetota</taxon>
        <taxon>Actinomycetes</taxon>
        <taxon>Micromonosporales</taxon>
        <taxon>Micromonosporaceae</taxon>
        <taxon>Longispora</taxon>
    </lineage>
</organism>